<dbReference type="FunFam" id="3.30.710.10:FF:000052">
    <property type="entry name" value="Longitudinals lacking protein-like"/>
    <property type="match status" value="1"/>
</dbReference>
<sequence length="346" mass="38809">MPLTAQLYGKDYSSSLRFGAVAADTSTSIVIRARPAEKPITPLSVYTGSRLYARPRNVFPLRPRMQRETRSYPRRSGQSAFGEKLPKKPRIADTLSVVKRDHISDRPVARMGAGGGIVVVIVDSSSGTTMDGWMVRLFASRRCLLDGGACATFTWLHNQGTFLRASEREELGKWENHTILRCLHHRAVVERKGGSMREKNIIYNTAQSRKSYREISAFTMAGEQQQFFLKWNDFQSNMVSSFKHLRDEKSFTDVTLACDGQTCKAHKMVLSACSPYFKSLLEENPSKHPIIILKDVAYSHLQAILEFMYAGEVNVSQDQLPAFLKTADRLKVKGLAEAPGAIKREG</sequence>
<dbReference type="CDD" id="cd18315">
    <property type="entry name" value="BTB_POZ_BAB-like"/>
    <property type="match status" value="1"/>
</dbReference>
<evidence type="ECO:0000313" key="4">
    <source>
        <dbReference type="EMBL" id="KYM78336.1"/>
    </source>
</evidence>
<evidence type="ECO:0000313" key="5">
    <source>
        <dbReference type="Proteomes" id="UP000078540"/>
    </source>
</evidence>
<dbReference type="GO" id="GO:0006357">
    <property type="term" value="P:regulation of transcription by RNA polymerase II"/>
    <property type="evidence" value="ECO:0007669"/>
    <property type="project" value="TreeGrafter"/>
</dbReference>
<dbReference type="GO" id="GO:0005634">
    <property type="term" value="C:nucleus"/>
    <property type="evidence" value="ECO:0007669"/>
    <property type="project" value="UniProtKB-SubCell"/>
</dbReference>
<dbReference type="SUPFAM" id="SSF54695">
    <property type="entry name" value="POZ domain"/>
    <property type="match status" value="1"/>
</dbReference>
<dbReference type="Proteomes" id="UP000078540">
    <property type="component" value="Unassembled WGS sequence"/>
</dbReference>
<keyword evidence="2" id="KW-0539">Nucleus</keyword>
<accession>A0A195B1J4</accession>
<evidence type="ECO:0000259" key="3">
    <source>
        <dbReference type="PROSITE" id="PS50097"/>
    </source>
</evidence>
<dbReference type="Gene3D" id="3.30.710.10">
    <property type="entry name" value="Potassium Channel Kv1.1, Chain A"/>
    <property type="match status" value="1"/>
</dbReference>
<dbReference type="InterPro" id="IPR011333">
    <property type="entry name" value="SKP1/BTB/POZ_sf"/>
</dbReference>
<evidence type="ECO:0000256" key="2">
    <source>
        <dbReference type="ARBA" id="ARBA00023242"/>
    </source>
</evidence>
<dbReference type="PANTHER" id="PTHR23110">
    <property type="entry name" value="BTB DOMAIN TRANSCRIPTION FACTOR"/>
    <property type="match status" value="1"/>
</dbReference>
<gene>
    <name evidence="4" type="ORF">ALC53_10991</name>
</gene>
<feature type="domain" description="BTB" evidence="3">
    <location>
        <begin position="252"/>
        <end position="317"/>
    </location>
</feature>
<evidence type="ECO:0000256" key="1">
    <source>
        <dbReference type="ARBA" id="ARBA00004123"/>
    </source>
</evidence>
<proteinExistence type="predicted"/>
<name>A0A195B1J4_9HYME</name>
<comment type="subcellular location">
    <subcellularLocation>
        <location evidence="1">Nucleus</location>
    </subcellularLocation>
</comment>
<organism evidence="4 5">
    <name type="scientific">Atta colombica</name>
    <dbReference type="NCBI Taxonomy" id="520822"/>
    <lineage>
        <taxon>Eukaryota</taxon>
        <taxon>Metazoa</taxon>
        <taxon>Ecdysozoa</taxon>
        <taxon>Arthropoda</taxon>
        <taxon>Hexapoda</taxon>
        <taxon>Insecta</taxon>
        <taxon>Pterygota</taxon>
        <taxon>Neoptera</taxon>
        <taxon>Endopterygota</taxon>
        <taxon>Hymenoptera</taxon>
        <taxon>Apocrita</taxon>
        <taxon>Aculeata</taxon>
        <taxon>Formicoidea</taxon>
        <taxon>Formicidae</taxon>
        <taxon>Myrmicinae</taxon>
        <taxon>Atta</taxon>
    </lineage>
</organism>
<reference evidence="4 5" key="1">
    <citation type="submission" date="2015-09" db="EMBL/GenBank/DDBJ databases">
        <title>Atta colombica WGS genome.</title>
        <authorList>
            <person name="Nygaard S."/>
            <person name="Hu H."/>
            <person name="Boomsma J."/>
            <person name="Zhang G."/>
        </authorList>
    </citation>
    <scope>NUCLEOTIDE SEQUENCE [LARGE SCALE GENOMIC DNA]</scope>
    <source>
        <strain evidence="4">Treedump-2</strain>
        <tissue evidence="4">Whole body</tissue>
    </source>
</reference>
<dbReference type="SMART" id="SM00225">
    <property type="entry name" value="BTB"/>
    <property type="match status" value="1"/>
</dbReference>
<dbReference type="EMBL" id="KQ976662">
    <property type="protein sequence ID" value="KYM78336.1"/>
    <property type="molecule type" value="Genomic_DNA"/>
</dbReference>
<dbReference type="Pfam" id="PF00651">
    <property type="entry name" value="BTB"/>
    <property type="match status" value="1"/>
</dbReference>
<dbReference type="PANTHER" id="PTHR23110:SF98">
    <property type="entry name" value="PRE-LOLA-G, ISOFORM C-RELATED"/>
    <property type="match status" value="1"/>
</dbReference>
<protein>
    <submittedName>
        <fullName evidence="4">Longitudinals lacking protein-like protein</fullName>
    </submittedName>
</protein>
<dbReference type="STRING" id="520822.A0A195B1J4"/>
<dbReference type="AlphaFoldDB" id="A0A195B1J4"/>
<keyword evidence="5" id="KW-1185">Reference proteome</keyword>
<dbReference type="InterPro" id="IPR051095">
    <property type="entry name" value="Dros_DevTransReg"/>
</dbReference>
<dbReference type="PROSITE" id="PS50097">
    <property type="entry name" value="BTB"/>
    <property type="match status" value="1"/>
</dbReference>
<dbReference type="InterPro" id="IPR000210">
    <property type="entry name" value="BTB/POZ_dom"/>
</dbReference>